<organism evidence="1 2">
    <name type="scientific">Chara braunii</name>
    <name type="common">Braun's stonewort</name>
    <dbReference type="NCBI Taxonomy" id="69332"/>
    <lineage>
        <taxon>Eukaryota</taxon>
        <taxon>Viridiplantae</taxon>
        <taxon>Streptophyta</taxon>
        <taxon>Charophyceae</taxon>
        <taxon>Charales</taxon>
        <taxon>Characeae</taxon>
        <taxon>Chara</taxon>
    </lineage>
</organism>
<protein>
    <submittedName>
        <fullName evidence="1">Uncharacterized protein</fullName>
    </submittedName>
</protein>
<dbReference type="AlphaFoldDB" id="A0A388KJF7"/>
<name>A0A388KJF7_CHABU</name>
<dbReference type="Gramene" id="GBG70195">
    <property type="protein sequence ID" value="GBG70195"/>
    <property type="gene ID" value="CBR_g6326"/>
</dbReference>
<sequence>MPTALSLAQHVTPPLLMKSSRVEGEAADLKVEHGRGCDVEPKIPACLASCVRSVREHLELLLGVPHGSTNGKLCECSTRSVPSRRADLGLRDEPNHLMSANQKSNMNRVSWSQTISLGSPLVRIQPA</sequence>
<dbReference type="Proteomes" id="UP000265515">
    <property type="component" value="Unassembled WGS sequence"/>
</dbReference>
<evidence type="ECO:0000313" key="1">
    <source>
        <dbReference type="EMBL" id="GBG70195.1"/>
    </source>
</evidence>
<comment type="caution">
    <text evidence="1">The sequence shown here is derived from an EMBL/GenBank/DDBJ whole genome shotgun (WGS) entry which is preliminary data.</text>
</comment>
<keyword evidence="2" id="KW-1185">Reference proteome</keyword>
<dbReference type="EMBL" id="BFEA01000126">
    <property type="protein sequence ID" value="GBG70195.1"/>
    <property type="molecule type" value="Genomic_DNA"/>
</dbReference>
<reference evidence="1 2" key="1">
    <citation type="journal article" date="2018" name="Cell">
        <title>The Chara Genome: Secondary Complexity and Implications for Plant Terrestrialization.</title>
        <authorList>
            <person name="Nishiyama T."/>
            <person name="Sakayama H."/>
            <person name="Vries J.D."/>
            <person name="Buschmann H."/>
            <person name="Saint-Marcoux D."/>
            <person name="Ullrich K.K."/>
            <person name="Haas F.B."/>
            <person name="Vanderstraeten L."/>
            <person name="Becker D."/>
            <person name="Lang D."/>
            <person name="Vosolsobe S."/>
            <person name="Rombauts S."/>
            <person name="Wilhelmsson P.K.I."/>
            <person name="Janitza P."/>
            <person name="Kern R."/>
            <person name="Heyl A."/>
            <person name="Rumpler F."/>
            <person name="Villalobos L.I.A.C."/>
            <person name="Clay J.M."/>
            <person name="Skokan R."/>
            <person name="Toyoda A."/>
            <person name="Suzuki Y."/>
            <person name="Kagoshima H."/>
            <person name="Schijlen E."/>
            <person name="Tajeshwar N."/>
            <person name="Catarino B."/>
            <person name="Hetherington A.J."/>
            <person name="Saltykova A."/>
            <person name="Bonnot C."/>
            <person name="Breuninger H."/>
            <person name="Symeonidi A."/>
            <person name="Radhakrishnan G.V."/>
            <person name="Van Nieuwerburgh F."/>
            <person name="Deforce D."/>
            <person name="Chang C."/>
            <person name="Karol K.G."/>
            <person name="Hedrich R."/>
            <person name="Ulvskov P."/>
            <person name="Glockner G."/>
            <person name="Delwiche C.F."/>
            <person name="Petrasek J."/>
            <person name="Van de Peer Y."/>
            <person name="Friml J."/>
            <person name="Beilby M."/>
            <person name="Dolan L."/>
            <person name="Kohara Y."/>
            <person name="Sugano S."/>
            <person name="Fujiyama A."/>
            <person name="Delaux P.-M."/>
            <person name="Quint M."/>
            <person name="TheiBen G."/>
            <person name="Hagemann M."/>
            <person name="Harholt J."/>
            <person name="Dunand C."/>
            <person name="Zachgo S."/>
            <person name="Langdale J."/>
            <person name="Maumus F."/>
            <person name="Straeten D.V.D."/>
            <person name="Gould S.B."/>
            <person name="Rensing S.A."/>
        </authorList>
    </citation>
    <scope>NUCLEOTIDE SEQUENCE [LARGE SCALE GENOMIC DNA]</scope>
    <source>
        <strain evidence="1 2">S276</strain>
    </source>
</reference>
<gene>
    <name evidence="1" type="ORF">CBR_g6326</name>
</gene>
<accession>A0A388KJF7</accession>
<proteinExistence type="predicted"/>
<evidence type="ECO:0000313" key="2">
    <source>
        <dbReference type="Proteomes" id="UP000265515"/>
    </source>
</evidence>